<dbReference type="Proteomes" id="UP001301769">
    <property type="component" value="Unassembled WGS sequence"/>
</dbReference>
<keyword evidence="6" id="KW-1185">Reference proteome</keyword>
<evidence type="ECO:0000313" key="6">
    <source>
        <dbReference type="Proteomes" id="UP001301769"/>
    </source>
</evidence>
<dbReference type="GO" id="GO:0046872">
    <property type="term" value="F:metal ion binding"/>
    <property type="evidence" value="ECO:0007669"/>
    <property type="project" value="UniProtKB-KW"/>
</dbReference>
<dbReference type="SFLD" id="SFLDG01020">
    <property type="entry name" value="Terpene_Cyclase_Like_2"/>
    <property type="match status" value="1"/>
</dbReference>
<evidence type="ECO:0000256" key="3">
    <source>
        <dbReference type="ARBA" id="ARBA00022842"/>
    </source>
</evidence>
<reference evidence="5" key="2">
    <citation type="submission" date="2023-05" db="EMBL/GenBank/DDBJ databases">
        <authorList>
            <consortium name="Lawrence Berkeley National Laboratory"/>
            <person name="Steindorff A."/>
            <person name="Hensen N."/>
            <person name="Bonometti L."/>
            <person name="Westerberg I."/>
            <person name="Brannstrom I.O."/>
            <person name="Guillou S."/>
            <person name="Cros-Aarteil S."/>
            <person name="Calhoun S."/>
            <person name="Haridas S."/>
            <person name="Kuo A."/>
            <person name="Mondo S."/>
            <person name="Pangilinan J."/>
            <person name="Riley R."/>
            <person name="Labutti K."/>
            <person name="Andreopoulos B."/>
            <person name="Lipzen A."/>
            <person name="Chen C."/>
            <person name="Yanf M."/>
            <person name="Daum C."/>
            <person name="Ng V."/>
            <person name="Clum A."/>
            <person name="Ohm R."/>
            <person name="Martin F."/>
            <person name="Silar P."/>
            <person name="Natvig D."/>
            <person name="Lalanne C."/>
            <person name="Gautier V."/>
            <person name="Ament-Velasquez S.L."/>
            <person name="Kruys A."/>
            <person name="Hutchinson M.I."/>
            <person name="Powell A.J."/>
            <person name="Barry K."/>
            <person name="Miller A.N."/>
            <person name="Grigoriev I.V."/>
            <person name="Debuchy R."/>
            <person name="Gladieux P."/>
            <person name="Thoren M.H."/>
            <person name="Johannesson H."/>
        </authorList>
    </citation>
    <scope>NUCLEOTIDE SEQUENCE</scope>
    <source>
        <strain evidence="5">PSN293</strain>
    </source>
</reference>
<dbReference type="PANTHER" id="PTHR35201">
    <property type="entry name" value="TERPENE SYNTHASE"/>
    <property type="match status" value="1"/>
</dbReference>
<evidence type="ECO:0000256" key="2">
    <source>
        <dbReference type="ARBA" id="ARBA00006333"/>
    </source>
</evidence>
<dbReference type="InterPro" id="IPR034686">
    <property type="entry name" value="Terpene_cyclase-like_2"/>
</dbReference>
<evidence type="ECO:0000256" key="1">
    <source>
        <dbReference type="ARBA" id="ARBA00001946"/>
    </source>
</evidence>
<dbReference type="InterPro" id="IPR008949">
    <property type="entry name" value="Isoprenoid_synthase_dom_sf"/>
</dbReference>
<gene>
    <name evidence="5" type="ORF">QBC37DRAFT_442628</name>
</gene>
<dbReference type="EC" id="4.2.3.-" evidence="4"/>
<dbReference type="AlphaFoldDB" id="A0AAN6Y206"/>
<protein>
    <recommendedName>
        <fullName evidence="4">Terpene synthase</fullName>
        <ecNumber evidence="4">4.2.3.-</ecNumber>
    </recommendedName>
</protein>
<keyword evidence="4" id="KW-0479">Metal-binding</keyword>
<sequence>MSLYGLFSLVTSYLPYGGGGPDHYKADLGKTRSLYVPDLFAGVLSGEPTRNPNEEEVGRKSEAWTKELVKMDKRTAKILTKANFAYLISLSAPLADAEAFRMGVDWCIWAFVFDDQFDEGPMKDKTIEAAREIIDMLATQDDTCAPVKPEDHPLQHMFQSVWQRFKAARLIRRWQYTHKRCLFAILKQVDATQRSITLDVDLDDYMETRRHSIGAYSLFAVVEWAHGINAPEEAMNHPSVQTCERVAADLTWLVNDVLSYKKDLAFGVEHNLTRLLMRQGLTEQGAMDKLGQLMESNQRDWEDAVAELPHWEDEKTNKEVRRYLDACAAVARANLHWSFKSGRYLNPEQGRKVRETRIMDLP</sequence>
<accession>A0AAN6Y206</accession>
<organism evidence="5 6">
    <name type="scientific">Rhypophila decipiens</name>
    <dbReference type="NCBI Taxonomy" id="261697"/>
    <lineage>
        <taxon>Eukaryota</taxon>
        <taxon>Fungi</taxon>
        <taxon>Dikarya</taxon>
        <taxon>Ascomycota</taxon>
        <taxon>Pezizomycotina</taxon>
        <taxon>Sordariomycetes</taxon>
        <taxon>Sordariomycetidae</taxon>
        <taxon>Sordariales</taxon>
        <taxon>Naviculisporaceae</taxon>
        <taxon>Rhypophila</taxon>
    </lineage>
</organism>
<comment type="cofactor">
    <cofactor evidence="1 4">
        <name>Mg(2+)</name>
        <dbReference type="ChEBI" id="CHEBI:18420"/>
    </cofactor>
</comment>
<keyword evidence="4" id="KW-0456">Lyase</keyword>
<evidence type="ECO:0000256" key="4">
    <source>
        <dbReference type="RuleBase" id="RU366034"/>
    </source>
</evidence>
<dbReference type="PANTHER" id="PTHR35201:SF4">
    <property type="entry name" value="BETA-PINACENE SYNTHASE-RELATED"/>
    <property type="match status" value="1"/>
</dbReference>
<dbReference type="SFLD" id="SFLDS00005">
    <property type="entry name" value="Isoprenoid_Synthase_Type_I"/>
    <property type="match status" value="1"/>
</dbReference>
<comment type="caution">
    <text evidence="5">The sequence shown here is derived from an EMBL/GenBank/DDBJ whole genome shotgun (WGS) entry which is preliminary data.</text>
</comment>
<name>A0AAN6Y206_9PEZI</name>
<dbReference type="EMBL" id="MU858170">
    <property type="protein sequence ID" value="KAK4210600.1"/>
    <property type="molecule type" value="Genomic_DNA"/>
</dbReference>
<dbReference type="SUPFAM" id="SSF48576">
    <property type="entry name" value="Terpenoid synthases"/>
    <property type="match status" value="1"/>
</dbReference>
<dbReference type="GO" id="GO:0008299">
    <property type="term" value="P:isoprenoid biosynthetic process"/>
    <property type="evidence" value="ECO:0007669"/>
    <property type="project" value="UniProtKB-ARBA"/>
</dbReference>
<reference evidence="5" key="1">
    <citation type="journal article" date="2023" name="Mol. Phylogenet. Evol.">
        <title>Genome-scale phylogeny and comparative genomics of the fungal order Sordariales.</title>
        <authorList>
            <person name="Hensen N."/>
            <person name="Bonometti L."/>
            <person name="Westerberg I."/>
            <person name="Brannstrom I.O."/>
            <person name="Guillou S."/>
            <person name="Cros-Aarteil S."/>
            <person name="Calhoun S."/>
            <person name="Haridas S."/>
            <person name="Kuo A."/>
            <person name="Mondo S."/>
            <person name="Pangilinan J."/>
            <person name="Riley R."/>
            <person name="LaButti K."/>
            <person name="Andreopoulos B."/>
            <person name="Lipzen A."/>
            <person name="Chen C."/>
            <person name="Yan M."/>
            <person name="Daum C."/>
            <person name="Ng V."/>
            <person name="Clum A."/>
            <person name="Steindorff A."/>
            <person name="Ohm R.A."/>
            <person name="Martin F."/>
            <person name="Silar P."/>
            <person name="Natvig D.O."/>
            <person name="Lalanne C."/>
            <person name="Gautier V."/>
            <person name="Ament-Velasquez S.L."/>
            <person name="Kruys A."/>
            <person name="Hutchinson M.I."/>
            <person name="Powell A.J."/>
            <person name="Barry K."/>
            <person name="Miller A.N."/>
            <person name="Grigoriev I.V."/>
            <person name="Debuchy R."/>
            <person name="Gladieux P."/>
            <person name="Hiltunen Thoren M."/>
            <person name="Johannesson H."/>
        </authorList>
    </citation>
    <scope>NUCLEOTIDE SEQUENCE</scope>
    <source>
        <strain evidence="5">PSN293</strain>
    </source>
</reference>
<dbReference type="GO" id="GO:0010333">
    <property type="term" value="F:terpene synthase activity"/>
    <property type="evidence" value="ECO:0007669"/>
    <property type="project" value="InterPro"/>
</dbReference>
<dbReference type="Gene3D" id="1.10.600.10">
    <property type="entry name" value="Farnesyl Diphosphate Synthase"/>
    <property type="match status" value="1"/>
</dbReference>
<evidence type="ECO:0000313" key="5">
    <source>
        <dbReference type="EMBL" id="KAK4210600.1"/>
    </source>
</evidence>
<proteinExistence type="inferred from homology"/>
<comment type="similarity">
    <text evidence="2 4">Belongs to the terpene synthase family.</text>
</comment>
<keyword evidence="3 4" id="KW-0460">Magnesium</keyword>
<dbReference type="Pfam" id="PF19086">
    <property type="entry name" value="Terpene_syn_C_2"/>
    <property type="match status" value="1"/>
</dbReference>